<accession>A0A951Q8V1</accession>
<evidence type="ECO:0000313" key="1">
    <source>
        <dbReference type="EMBL" id="MBW4658397.1"/>
    </source>
</evidence>
<reference evidence="1" key="2">
    <citation type="journal article" date="2022" name="Microbiol. Resour. Announc.">
        <title>Metagenome Sequencing to Explore Phylogenomics of Terrestrial Cyanobacteria.</title>
        <authorList>
            <person name="Ward R.D."/>
            <person name="Stajich J.E."/>
            <person name="Johansen J.R."/>
            <person name="Huntemann M."/>
            <person name="Clum A."/>
            <person name="Foster B."/>
            <person name="Foster B."/>
            <person name="Roux S."/>
            <person name="Palaniappan K."/>
            <person name="Varghese N."/>
            <person name="Mukherjee S."/>
            <person name="Reddy T.B.K."/>
            <person name="Daum C."/>
            <person name="Copeland A."/>
            <person name="Chen I.A."/>
            <person name="Ivanova N.N."/>
            <person name="Kyrpides N.C."/>
            <person name="Shapiro N."/>
            <person name="Eloe-Fadrosh E.A."/>
            <person name="Pietrasiak N."/>
        </authorList>
    </citation>
    <scope>NUCLEOTIDE SEQUENCE</scope>
    <source>
        <strain evidence="1">UHER 2000/2452</strain>
    </source>
</reference>
<sequence>MNNDRKRQPHYGDRQALQPFMDDLPVMSPLSFAPAALVLNPPSNDTEPSSYRLSPKTSEMPYLIHWLQSGGNLDFMVLALCSCVLTVLCHQPTVLPGEATSTPSSSQSTQVNFAIKAGLLTKLPKQTTPKLRSDDPDDSN</sequence>
<protein>
    <submittedName>
        <fullName evidence="1">Uncharacterized protein</fullName>
    </submittedName>
</protein>
<evidence type="ECO:0000313" key="2">
    <source>
        <dbReference type="Proteomes" id="UP000757435"/>
    </source>
</evidence>
<gene>
    <name evidence="1" type="ORF">KME15_06965</name>
</gene>
<dbReference type="EMBL" id="JAHHHD010000005">
    <property type="protein sequence ID" value="MBW4658397.1"/>
    <property type="molecule type" value="Genomic_DNA"/>
</dbReference>
<comment type="caution">
    <text evidence="1">The sequence shown here is derived from an EMBL/GenBank/DDBJ whole genome shotgun (WGS) entry which is preliminary data.</text>
</comment>
<proteinExistence type="predicted"/>
<reference evidence="1" key="1">
    <citation type="submission" date="2021-05" db="EMBL/GenBank/DDBJ databases">
        <authorList>
            <person name="Pietrasiak N."/>
            <person name="Ward R."/>
            <person name="Stajich J.E."/>
            <person name="Kurbessoian T."/>
        </authorList>
    </citation>
    <scope>NUCLEOTIDE SEQUENCE</scope>
    <source>
        <strain evidence="1">UHER 2000/2452</strain>
    </source>
</reference>
<name>A0A951Q8V1_9CYAN</name>
<organism evidence="1 2">
    <name type="scientific">Drouetiella hepatica Uher 2000/2452</name>
    <dbReference type="NCBI Taxonomy" id="904376"/>
    <lineage>
        <taxon>Bacteria</taxon>
        <taxon>Bacillati</taxon>
        <taxon>Cyanobacteriota</taxon>
        <taxon>Cyanophyceae</taxon>
        <taxon>Oculatellales</taxon>
        <taxon>Oculatellaceae</taxon>
        <taxon>Drouetiella</taxon>
    </lineage>
</organism>
<dbReference type="Proteomes" id="UP000757435">
    <property type="component" value="Unassembled WGS sequence"/>
</dbReference>
<dbReference type="AlphaFoldDB" id="A0A951Q8V1"/>